<dbReference type="Pfam" id="PF24750">
    <property type="entry name" value="b-prop_At3g26010-like"/>
    <property type="match status" value="1"/>
</dbReference>
<reference evidence="4 5" key="1">
    <citation type="journal article" date="2013" name="Nat. Genet.">
        <title>The high-quality draft genome of peach (Prunus persica) identifies unique patterns of genetic diversity, domestication and genome evolution.</title>
        <authorList>
            <consortium name="International Peach Genome Initiative"/>
            <person name="Verde I."/>
            <person name="Abbott A.G."/>
            <person name="Scalabrin S."/>
            <person name="Jung S."/>
            <person name="Shu S."/>
            <person name="Marroni F."/>
            <person name="Zhebentyayeva T."/>
            <person name="Dettori M.T."/>
            <person name="Grimwood J."/>
            <person name="Cattonaro F."/>
            <person name="Zuccolo A."/>
            <person name="Rossini L."/>
            <person name="Jenkins J."/>
            <person name="Vendramin E."/>
            <person name="Meisel L.A."/>
            <person name="Decroocq V."/>
            <person name="Sosinski B."/>
            <person name="Prochnik S."/>
            <person name="Mitros T."/>
            <person name="Policriti A."/>
            <person name="Cipriani G."/>
            <person name="Dondini L."/>
            <person name="Ficklin S."/>
            <person name="Goodstein D.M."/>
            <person name="Xuan P."/>
            <person name="Del Fabbro C."/>
            <person name="Aramini V."/>
            <person name="Copetti D."/>
            <person name="Gonzalez S."/>
            <person name="Horner D.S."/>
            <person name="Falchi R."/>
            <person name="Lucas S."/>
            <person name="Mica E."/>
            <person name="Maldonado J."/>
            <person name="Lazzari B."/>
            <person name="Bielenberg D."/>
            <person name="Pirona R."/>
            <person name="Miculan M."/>
            <person name="Barakat A."/>
            <person name="Testolin R."/>
            <person name="Stella A."/>
            <person name="Tartarini S."/>
            <person name="Tonutti P."/>
            <person name="Arus P."/>
            <person name="Orellana A."/>
            <person name="Wells C."/>
            <person name="Main D."/>
            <person name="Vizzotto G."/>
            <person name="Silva H."/>
            <person name="Salamini F."/>
            <person name="Schmutz J."/>
            <person name="Morgante M."/>
            <person name="Rokhsar D.S."/>
        </authorList>
    </citation>
    <scope>NUCLEOTIDE SEQUENCE [LARGE SCALE GENOMIC DNA]</scope>
    <source>
        <strain evidence="5">cv. Nemared</strain>
    </source>
</reference>
<dbReference type="Gramene" id="ONI35021">
    <property type="protein sequence ID" value="ONI35021"/>
    <property type="gene ID" value="PRUPE_1G510700"/>
</dbReference>
<feature type="region of interest" description="Disordered" evidence="1">
    <location>
        <begin position="123"/>
        <end position="143"/>
    </location>
</feature>
<evidence type="ECO:0000256" key="1">
    <source>
        <dbReference type="SAM" id="MobiDB-lite"/>
    </source>
</evidence>
<dbReference type="InterPro" id="IPR001810">
    <property type="entry name" value="F-box_dom"/>
</dbReference>
<feature type="domain" description="F-box protein At3g26010-like beta-propeller" evidence="3">
    <location>
        <begin position="243"/>
        <end position="386"/>
    </location>
</feature>
<dbReference type="Gene3D" id="1.20.1280.50">
    <property type="match status" value="1"/>
</dbReference>
<evidence type="ECO:0000259" key="2">
    <source>
        <dbReference type="Pfam" id="PF00646"/>
    </source>
</evidence>
<dbReference type="OrthoDB" id="1165138at2759"/>
<dbReference type="Proteomes" id="UP000006882">
    <property type="component" value="Chromosome G1"/>
</dbReference>
<name>A0A251RGC7_PRUPE</name>
<dbReference type="SUPFAM" id="SSF81383">
    <property type="entry name" value="F-box domain"/>
    <property type="match status" value="1"/>
</dbReference>
<dbReference type="AlphaFoldDB" id="A0A251RGC7"/>
<dbReference type="InterPro" id="IPR056592">
    <property type="entry name" value="Beta-prop_At3g26010-like"/>
</dbReference>
<accession>A0A251RGC7</accession>
<protein>
    <submittedName>
        <fullName evidence="4">Uncharacterized protein</fullName>
    </submittedName>
</protein>
<evidence type="ECO:0000313" key="4">
    <source>
        <dbReference type="EMBL" id="ONI35022.1"/>
    </source>
</evidence>
<dbReference type="InterPro" id="IPR055290">
    <property type="entry name" value="At3g26010-like"/>
</dbReference>
<dbReference type="PANTHER" id="PTHR35546:SF130">
    <property type="entry name" value="EXPRESSED PROTEIN"/>
    <property type="match status" value="1"/>
</dbReference>
<sequence length="556" mass="63258">MAELENPLLNEFCAADTGVAAVQSSQGSAPNADQCLKQSLNGCKRFNRNRIADNGIQKSSDPKQVARSAKIPELTTNTLMSSKGSMKLPSGFVEQKQFKANTSHCRFMRCDTATKARKRTQLSLGLPTSSKLKRSRRSSSTERRTSIDDLSDVILAEILCRLPCNKFVFQCKSVSKHWCTLIADPYFIGRFVNIQSYKRTPKIRTLINKRVVEFPPKVSLSPNLLTQSLERIICFHRFVGNPVVVATYNDLLLCCTSMDYQRNYYICNAYTMQWVGLPPTPSRCHKRVRVGFICNVPDYKCEEDNWKGNNSQLNVECRSMVVRILPPVEYANDEKKCDTFKLNVEIFSSETGEWKESVVSSPRNFNFRGLNEFSFAYNGMLYWPTDRGLSVIGLGPFYDNDGTSSSSSSSNGDGNIDHKLGFTIFEEPLDRGFSVQYLGVCGGYVRMCNMSLMTRRLYVYELKESQDGDAAGKRLCLSERRVYSLDRQMFPDLSRCILNAFDPNNKDILYLRVNADIIKWNIHTGEWSKIVKDCETDRFYYTVVLPLWPTPVPRLA</sequence>
<gene>
    <name evidence="4" type="ORF">PRUPE_1G510700</name>
</gene>
<evidence type="ECO:0000259" key="3">
    <source>
        <dbReference type="Pfam" id="PF24750"/>
    </source>
</evidence>
<dbReference type="PANTHER" id="PTHR35546">
    <property type="entry name" value="F-BOX PROTEIN INTERACTION DOMAIN PROTEIN-RELATED"/>
    <property type="match status" value="1"/>
</dbReference>
<dbReference type="EMBL" id="CM007651">
    <property type="protein sequence ID" value="ONI35022.1"/>
    <property type="molecule type" value="Genomic_DNA"/>
</dbReference>
<dbReference type="Gramene" id="ONI35022">
    <property type="protein sequence ID" value="ONI35022"/>
    <property type="gene ID" value="PRUPE_1G510700"/>
</dbReference>
<dbReference type="InterPro" id="IPR036047">
    <property type="entry name" value="F-box-like_dom_sf"/>
</dbReference>
<keyword evidence="5" id="KW-1185">Reference proteome</keyword>
<reference evidence="4" key="2">
    <citation type="submission" date="2016-12" db="EMBL/GenBank/DDBJ databases">
        <title>WGS assembly of Prunus persica.</title>
        <authorList>
            <person name="Verde I."/>
            <person name="Jenkins J."/>
            <person name="Dondini L."/>
            <person name="Micali S."/>
            <person name="Pagliarani G."/>
            <person name="Vendramin E."/>
            <person name="Paris R."/>
            <person name="Aramini V."/>
            <person name="Gazza L."/>
            <person name="Rossini L."/>
            <person name="Bassi D."/>
            <person name="Troggio M."/>
            <person name="Shu S."/>
            <person name="Grimwood J.H."/>
            <person name="Tartarini S."/>
            <person name="Dettori M.T."/>
            <person name="Schmutz J."/>
        </authorList>
    </citation>
    <scope>NUCLEOTIDE SEQUENCE</scope>
</reference>
<dbReference type="EMBL" id="CM007651">
    <property type="protein sequence ID" value="ONI35021.1"/>
    <property type="molecule type" value="Genomic_DNA"/>
</dbReference>
<dbReference type="Pfam" id="PF00646">
    <property type="entry name" value="F-box"/>
    <property type="match status" value="1"/>
</dbReference>
<feature type="domain" description="F-box" evidence="2">
    <location>
        <begin position="147"/>
        <end position="187"/>
    </location>
</feature>
<proteinExistence type="predicted"/>
<evidence type="ECO:0000313" key="5">
    <source>
        <dbReference type="Proteomes" id="UP000006882"/>
    </source>
</evidence>
<organism evidence="4 5">
    <name type="scientific">Prunus persica</name>
    <name type="common">Peach</name>
    <name type="synonym">Amygdalus persica</name>
    <dbReference type="NCBI Taxonomy" id="3760"/>
    <lineage>
        <taxon>Eukaryota</taxon>
        <taxon>Viridiplantae</taxon>
        <taxon>Streptophyta</taxon>
        <taxon>Embryophyta</taxon>
        <taxon>Tracheophyta</taxon>
        <taxon>Spermatophyta</taxon>
        <taxon>Magnoliopsida</taxon>
        <taxon>eudicotyledons</taxon>
        <taxon>Gunneridae</taxon>
        <taxon>Pentapetalae</taxon>
        <taxon>rosids</taxon>
        <taxon>fabids</taxon>
        <taxon>Rosales</taxon>
        <taxon>Rosaceae</taxon>
        <taxon>Amygdaloideae</taxon>
        <taxon>Amygdaleae</taxon>
        <taxon>Prunus</taxon>
    </lineage>
</organism>
<dbReference type="STRING" id="3760.A0A251RGC7"/>